<dbReference type="InterPro" id="IPR046335">
    <property type="entry name" value="LacI/GalR-like_sensor"/>
</dbReference>
<dbReference type="PANTHER" id="PTHR30146">
    <property type="entry name" value="LACI-RELATED TRANSCRIPTIONAL REPRESSOR"/>
    <property type="match status" value="1"/>
</dbReference>
<dbReference type="Pfam" id="PF13377">
    <property type="entry name" value="Peripla_BP_3"/>
    <property type="match status" value="1"/>
</dbReference>
<dbReference type="InterPro" id="IPR028082">
    <property type="entry name" value="Peripla_BP_I"/>
</dbReference>
<evidence type="ECO:0000256" key="4">
    <source>
        <dbReference type="ARBA" id="ARBA00023163"/>
    </source>
</evidence>
<dbReference type="AlphaFoldDB" id="A0A927N015"/>
<dbReference type="InterPro" id="IPR010982">
    <property type="entry name" value="Lambda_DNA-bd_dom_sf"/>
</dbReference>
<comment type="caution">
    <text evidence="6">The sequence shown here is derived from an EMBL/GenBank/DDBJ whole genome shotgun (WGS) entry which is preliminary data.</text>
</comment>
<dbReference type="GO" id="GO:0003700">
    <property type="term" value="F:DNA-binding transcription factor activity"/>
    <property type="evidence" value="ECO:0007669"/>
    <property type="project" value="TreeGrafter"/>
</dbReference>
<dbReference type="Pfam" id="PF00356">
    <property type="entry name" value="LacI"/>
    <property type="match status" value="1"/>
</dbReference>
<accession>A0A927N015</accession>
<dbReference type="Gene3D" id="3.40.50.2300">
    <property type="match status" value="2"/>
</dbReference>
<dbReference type="Gene3D" id="1.10.260.40">
    <property type="entry name" value="lambda repressor-like DNA-binding domains"/>
    <property type="match status" value="1"/>
</dbReference>
<dbReference type="RefSeq" id="WP_192753076.1">
    <property type="nucleotide sequence ID" value="NZ_BAABJL010000201.1"/>
</dbReference>
<organism evidence="6 7">
    <name type="scientific">Actinopolymorpha pittospori</name>
    <dbReference type="NCBI Taxonomy" id="648752"/>
    <lineage>
        <taxon>Bacteria</taxon>
        <taxon>Bacillati</taxon>
        <taxon>Actinomycetota</taxon>
        <taxon>Actinomycetes</taxon>
        <taxon>Propionibacteriales</taxon>
        <taxon>Actinopolymorphaceae</taxon>
        <taxon>Actinopolymorpha</taxon>
    </lineage>
</organism>
<dbReference type="GO" id="GO:0000976">
    <property type="term" value="F:transcription cis-regulatory region binding"/>
    <property type="evidence" value="ECO:0007669"/>
    <property type="project" value="TreeGrafter"/>
</dbReference>
<keyword evidence="1" id="KW-0678">Repressor</keyword>
<dbReference type="SUPFAM" id="SSF47413">
    <property type="entry name" value="lambda repressor-like DNA-binding domains"/>
    <property type="match status" value="1"/>
</dbReference>
<name>A0A927N015_9ACTN</name>
<gene>
    <name evidence="6" type="ORF">HEB94_006357</name>
</gene>
<reference evidence="6" key="1">
    <citation type="submission" date="2020-10" db="EMBL/GenBank/DDBJ databases">
        <title>Sequencing the genomes of 1000 actinobacteria strains.</title>
        <authorList>
            <person name="Klenk H.-P."/>
        </authorList>
    </citation>
    <scope>NUCLEOTIDE SEQUENCE</scope>
    <source>
        <strain evidence="6">DSM 45354</strain>
    </source>
</reference>
<proteinExistence type="predicted"/>
<dbReference type="CDD" id="cd01392">
    <property type="entry name" value="HTH_LacI"/>
    <property type="match status" value="1"/>
</dbReference>
<sequence length="342" mass="37210">MGNRIPTSRDLARLAGVSQSTVSRVLTNSPRVNAETRARVLKVLEEANYTPHALARAMKTGRTGSIGVFMSRVTSPFHSTMLDLIGRRLSDLGLQMILWNVEHDPQETVRQVIHQRLVDGFVFTSATFSSELHTLALSSGTPTVLLHRGVDDFGGDQVLGDNWQGAYDLGRYLVQAGHTEIGLVTSPISVSTARDREQGFRAALADAGVRLPQRNVRRGPFNHADGHRSARSLLARRSPPTAIFAVTDMLGFGVLDGARSLGVRVPDDVWVAAFDNTDMASWEAFDLTTVDQPVQGIVEAGIERLRHRIAESSSEPTAATVTKLSCELVVRGSTAHTPVERT</sequence>
<dbReference type="PROSITE" id="PS50932">
    <property type="entry name" value="HTH_LACI_2"/>
    <property type="match status" value="1"/>
</dbReference>
<keyword evidence="2" id="KW-0805">Transcription regulation</keyword>
<dbReference type="SMART" id="SM00354">
    <property type="entry name" value="HTH_LACI"/>
    <property type="match status" value="1"/>
</dbReference>
<evidence type="ECO:0000256" key="3">
    <source>
        <dbReference type="ARBA" id="ARBA00023125"/>
    </source>
</evidence>
<evidence type="ECO:0000313" key="6">
    <source>
        <dbReference type="EMBL" id="MBE1609509.1"/>
    </source>
</evidence>
<keyword evidence="3" id="KW-0238">DNA-binding</keyword>
<dbReference type="InterPro" id="IPR000843">
    <property type="entry name" value="HTH_LacI"/>
</dbReference>
<dbReference type="CDD" id="cd06278">
    <property type="entry name" value="PBP1_LacI-like"/>
    <property type="match status" value="1"/>
</dbReference>
<dbReference type="EMBL" id="JADBEM010000001">
    <property type="protein sequence ID" value="MBE1609509.1"/>
    <property type="molecule type" value="Genomic_DNA"/>
</dbReference>
<dbReference type="PANTHER" id="PTHR30146:SF148">
    <property type="entry name" value="HTH-TYPE TRANSCRIPTIONAL REPRESSOR PURR-RELATED"/>
    <property type="match status" value="1"/>
</dbReference>
<evidence type="ECO:0000256" key="1">
    <source>
        <dbReference type="ARBA" id="ARBA00022491"/>
    </source>
</evidence>
<evidence type="ECO:0000313" key="7">
    <source>
        <dbReference type="Proteomes" id="UP000638648"/>
    </source>
</evidence>
<dbReference type="SUPFAM" id="SSF53822">
    <property type="entry name" value="Periplasmic binding protein-like I"/>
    <property type="match status" value="1"/>
</dbReference>
<evidence type="ECO:0000259" key="5">
    <source>
        <dbReference type="PROSITE" id="PS50932"/>
    </source>
</evidence>
<keyword evidence="4" id="KW-0804">Transcription</keyword>
<protein>
    <submittedName>
        <fullName evidence="6">LacI family transcriptional regulator</fullName>
    </submittedName>
</protein>
<evidence type="ECO:0000256" key="2">
    <source>
        <dbReference type="ARBA" id="ARBA00023015"/>
    </source>
</evidence>
<feature type="domain" description="HTH lacI-type" evidence="5">
    <location>
        <begin position="6"/>
        <end position="60"/>
    </location>
</feature>
<dbReference type="Proteomes" id="UP000638648">
    <property type="component" value="Unassembled WGS sequence"/>
</dbReference>
<keyword evidence="7" id="KW-1185">Reference proteome</keyword>